<keyword evidence="2" id="KW-1185">Reference proteome</keyword>
<proteinExistence type="predicted"/>
<reference evidence="1" key="1">
    <citation type="journal article" date="2023" name="G3 (Bethesda)">
        <title>A reference genome for the long-term kleptoplast-retaining sea slug Elysia crispata morphotype clarki.</title>
        <authorList>
            <person name="Eastman K.E."/>
            <person name="Pendleton A.L."/>
            <person name="Shaikh M.A."/>
            <person name="Suttiyut T."/>
            <person name="Ogas R."/>
            <person name="Tomko P."/>
            <person name="Gavelis G."/>
            <person name="Widhalm J.R."/>
            <person name="Wisecaver J.H."/>
        </authorList>
    </citation>
    <scope>NUCLEOTIDE SEQUENCE</scope>
    <source>
        <strain evidence="1">ECLA1</strain>
    </source>
</reference>
<name>A0AAE0ZQM1_9GAST</name>
<evidence type="ECO:0000313" key="2">
    <source>
        <dbReference type="Proteomes" id="UP001283361"/>
    </source>
</evidence>
<accession>A0AAE0ZQM1</accession>
<sequence>MRPQTLIWTVWNVQDEATNSHLDSVECTRCGQKLSSGQCGMYKMRPQTLIWTVWNVQDEATNSHLDSVEYTR</sequence>
<dbReference type="Proteomes" id="UP001283361">
    <property type="component" value="Unassembled WGS sequence"/>
</dbReference>
<dbReference type="EMBL" id="JAWDGP010003509">
    <property type="protein sequence ID" value="KAK3773780.1"/>
    <property type="molecule type" value="Genomic_DNA"/>
</dbReference>
<comment type="caution">
    <text evidence="1">The sequence shown here is derived from an EMBL/GenBank/DDBJ whole genome shotgun (WGS) entry which is preliminary data.</text>
</comment>
<evidence type="ECO:0000313" key="1">
    <source>
        <dbReference type="EMBL" id="KAK3773780.1"/>
    </source>
</evidence>
<dbReference type="AlphaFoldDB" id="A0AAE0ZQM1"/>
<protein>
    <submittedName>
        <fullName evidence="1">Uncharacterized protein</fullName>
    </submittedName>
</protein>
<gene>
    <name evidence="1" type="ORF">RRG08_010990</name>
</gene>
<organism evidence="1 2">
    <name type="scientific">Elysia crispata</name>
    <name type="common">lettuce slug</name>
    <dbReference type="NCBI Taxonomy" id="231223"/>
    <lineage>
        <taxon>Eukaryota</taxon>
        <taxon>Metazoa</taxon>
        <taxon>Spiralia</taxon>
        <taxon>Lophotrochozoa</taxon>
        <taxon>Mollusca</taxon>
        <taxon>Gastropoda</taxon>
        <taxon>Heterobranchia</taxon>
        <taxon>Euthyneura</taxon>
        <taxon>Panpulmonata</taxon>
        <taxon>Sacoglossa</taxon>
        <taxon>Placobranchoidea</taxon>
        <taxon>Plakobranchidae</taxon>
        <taxon>Elysia</taxon>
    </lineage>
</organism>